<dbReference type="EMBL" id="BAABJK010000006">
    <property type="protein sequence ID" value="GAA4970298.1"/>
    <property type="molecule type" value="Genomic_DNA"/>
</dbReference>
<dbReference type="RefSeq" id="WP_345167972.1">
    <property type="nucleotide sequence ID" value="NZ_BAABJK010000006.1"/>
</dbReference>
<dbReference type="PRINTS" id="PR00447">
    <property type="entry name" value="NATRESASSCMP"/>
</dbReference>
<dbReference type="InterPro" id="IPR001046">
    <property type="entry name" value="NRAMP_fam"/>
</dbReference>
<name>A0ABP9HG81_9FLAO</name>
<proteinExistence type="predicted"/>
<evidence type="ECO:0000313" key="9">
    <source>
        <dbReference type="Proteomes" id="UP001501692"/>
    </source>
</evidence>
<evidence type="ECO:0000256" key="1">
    <source>
        <dbReference type="ARBA" id="ARBA00004141"/>
    </source>
</evidence>
<evidence type="ECO:0000256" key="5">
    <source>
        <dbReference type="ARBA" id="ARBA00022989"/>
    </source>
</evidence>
<keyword evidence="2" id="KW-0813">Transport</keyword>
<feature type="transmembrane region" description="Helical" evidence="7">
    <location>
        <begin position="380"/>
        <end position="401"/>
    </location>
</feature>
<feature type="transmembrane region" description="Helical" evidence="7">
    <location>
        <begin position="154"/>
        <end position="173"/>
    </location>
</feature>
<feature type="transmembrane region" description="Helical" evidence="7">
    <location>
        <begin position="278"/>
        <end position="311"/>
    </location>
</feature>
<evidence type="ECO:0000256" key="2">
    <source>
        <dbReference type="ARBA" id="ARBA00022448"/>
    </source>
</evidence>
<keyword evidence="6 7" id="KW-0472">Membrane</keyword>
<dbReference type="Proteomes" id="UP001501692">
    <property type="component" value="Unassembled WGS sequence"/>
</dbReference>
<comment type="subcellular location">
    <subcellularLocation>
        <location evidence="1">Membrane</location>
        <topology evidence="1">Multi-pass membrane protein</topology>
    </subcellularLocation>
</comment>
<feature type="transmembrane region" description="Helical" evidence="7">
    <location>
        <begin position="126"/>
        <end position="145"/>
    </location>
</feature>
<dbReference type="PANTHER" id="PTHR11706:SF33">
    <property type="entry name" value="NATURAL RESISTANCE-ASSOCIATED MACROPHAGE PROTEIN 2"/>
    <property type="match status" value="1"/>
</dbReference>
<feature type="transmembrane region" description="Helical" evidence="7">
    <location>
        <begin position="193"/>
        <end position="214"/>
    </location>
</feature>
<keyword evidence="3 7" id="KW-0812">Transmembrane</keyword>
<evidence type="ECO:0000256" key="3">
    <source>
        <dbReference type="ARBA" id="ARBA00022692"/>
    </source>
</evidence>
<feature type="transmembrane region" description="Helical" evidence="7">
    <location>
        <begin position="235"/>
        <end position="258"/>
    </location>
</feature>
<evidence type="ECO:0000313" key="8">
    <source>
        <dbReference type="EMBL" id="GAA4970298.1"/>
    </source>
</evidence>
<feature type="transmembrane region" description="Helical" evidence="7">
    <location>
        <begin position="323"/>
        <end position="342"/>
    </location>
</feature>
<reference evidence="9" key="1">
    <citation type="journal article" date="2019" name="Int. J. Syst. Evol. Microbiol.">
        <title>The Global Catalogue of Microorganisms (GCM) 10K type strain sequencing project: providing services to taxonomists for standard genome sequencing and annotation.</title>
        <authorList>
            <consortium name="The Broad Institute Genomics Platform"/>
            <consortium name="The Broad Institute Genome Sequencing Center for Infectious Disease"/>
            <person name="Wu L."/>
            <person name="Ma J."/>
        </authorList>
    </citation>
    <scope>NUCLEOTIDE SEQUENCE [LARGE SCALE GENOMIC DNA]</scope>
    <source>
        <strain evidence="9">JCM 18287</strain>
    </source>
</reference>
<keyword evidence="4" id="KW-0769">Symport</keyword>
<sequence length="410" mass="44442">MIKKWYKNIGPGPLIAAAFIGPGTVTVCTLAGVGFGYSLLWAMALSIIATIVLQEMSARLGIITQKGLSEIIRTEIKNPVFKLFAIALILSAIVIGNAAYEAGNISGGVLGLETIIGNKNINFDGFSFNLLSWFIGFVAFFLLYLGNYKVLEKVLLFLVILMSFSFLFTAVITKPDVLDILKGVFVPKFNDTSLFTVIALIGTTVVPYNLFLHASLVKEKWQNIDDLKYARKDTFVAVFLGGIVSMCIIISAASIQAAEVNNVADLAKGLEPLFGNLAKYFLAIGLFAAGITSAITAPLAAAYVACGCLGWSNNLKSNKFRAVWIFILILGVLFSSFGIKPIEIIKFAQIANGILLPVIAGFLVWIMNKESLLGQYKNTIMQNILGFLILGISVLLSLATLNKVFDLNFF</sequence>
<evidence type="ECO:0000256" key="6">
    <source>
        <dbReference type="ARBA" id="ARBA00023136"/>
    </source>
</evidence>
<keyword evidence="5 7" id="KW-1133">Transmembrane helix</keyword>
<feature type="transmembrane region" description="Helical" evidence="7">
    <location>
        <begin position="39"/>
        <end position="58"/>
    </location>
</feature>
<feature type="transmembrane region" description="Helical" evidence="7">
    <location>
        <begin position="12"/>
        <end position="33"/>
    </location>
</feature>
<evidence type="ECO:0000256" key="4">
    <source>
        <dbReference type="ARBA" id="ARBA00022847"/>
    </source>
</evidence>
<feature type="transmembrane region" description="Helical" evidence="7">
    <location>
        <begin position="79"/>
        <end position="100"/>
    </location>
</feature>
<protein>
    <submittedName>
        <fullName evidence="8">Nramp family divalent metal transporter</fullName>
    </submittedName>
</protein>
<organism evidence="8 9">
    <name type="scientific">Algibacter aquimarinus</name>
    <dbReference type="NCBI Taxonomy" id="1136748"/>
    <lineage>
        <taxon>Bacteria</taxon>
        <taxon>Pseudomonadati</taxon>
        <taxon>Bacteroidota</taxon>
        <taxon>Flavobacteriia</taxon>
        <taxon>Flavobacteriales</taxon>
        <taxon>Flavobacteriaceae</taxon>
        <taxon>Algibacter</taxon>
    </lineage>
</organism>
<dbReference type="NCBIfam" id="NF037982">
    <property type="entry name" value="Nramp_1"/>
    <property type="match status" value="1"/>
</dbReference>
<dbReference type="PANTHER" id="PTHR11706">
    <property type="entry name" value="SOLUTE CARRIER PROTEIN FAMILY 11 MEMBER"/>
    <property type="match status" value="1"/>
</dbReference>
<gene>
    <name evidence="8" type="ORF">GCM10023315_20150</name>
</gene>
<comment type="caution">
    <text evidence="8">The sequence shown here is derived from an EMBL/GenBank/DDBJ whole genome shotgun (WGS) entry which is preliminary data.</text>
</comment>
<keyword evidence="9" id="KW-1185">Reference proteome</keyword>
<accession>A0ABP9HG81</accession>
<feature type="transmembrane region" description="Helical" evidence="7">
    <location>
        <begin position="348"/>
        <end position="368"/>
    </location>
</feature>
<evidence type="ECO:0000256" key="7">
    <source>
        <dbReference type="SAM" id="Phobius"/>
    </source>
</evidence>
<dbReference type="Pfam" id="PF01566">
    <property type="entry name" value="Nramp"/>
    <property type="match status" value="1"/>
</dbReference>